<proteinExistence type="predicted"/>
<feature type="chain" id="PRO_5047238851" description="EMC1 first beta-propeller domain-containing protein" evidence="1">
    <location>
        <begin position="24"/>
        <end position="122"/>
    </location>
</feature>
<evidence type="ECO:0000259" key="2">
    <source>
        <dbReference type="Pfam" id="PF25293"/>
    </source>
</evidence>
<dbReference type="InterPro" id="IPR058545">
    <property type="entry name" value="Beta-prop_EMC1_1st"/>
</dbReference>
<feature type="signal peptide" evidence="1">
    <location>
        <begin position="1"/>
        <end position="23"/>
    </location>
</feature>
<keyword evidence="1" id="KW-0732">Signal</keyword>
<evidence type="ECO:0000256" key="1">
    <source>
        <dbReference type="SAM" id="SignalP"/>
    </source>
</evidence>
<protein>
    <recommendedName>
        <fullName evidence="2">EMC1 first beta-propeller domain-containing protein</fullName>
    </recommendedName>
</protein>
<dbReference type="PANTHER" id="PTHR21573">
    <property type="entry name" value="ER MEMBRANE PROTEIN COMPLEX SUBUNIT 1"/>
    <property type="match status" value="1"/>
</dbReference>
<organism evidence="3 4">
    <name type="scientific">Rangifer tarandus platyrhynchus</name>
    <name type="common">Svalbard reindeer</name>
    <dbReference type="NCBI Taxonomy" id="3082113"/>
    <lineage>
        <taxon>Eukaryota</taxon>
        <taxon>Metazoa</taxon>
        <taxon>Chordata</taxon>
        <taxon>Craniata</taxon>
        <taxon>Vertebrata</taxon>
        <taxon>Euteleostomi</taxon>
        <taxon>Mammalia</taxon>
        <taxon>Eutheria</taxon>
        <taxon>Laurasiatheria</taxon>
        <taxon>Artiodactyla</taxon>
        <taxon>Ruminantia</taxon>
        <taxon>Pecora</taxon>
        <taxon>Cervidae</taxon>
        <taxon>Odocoileinae</taxon>
        <taxon>Rangifer</taxon>
    </lineage>
</organism>
<dbReference type="PANTHER" id="PTHR21573:SF0">
    <property type="entry name" value="ER MEMBRANE PROTEIN COMPLEX SUBUNIT 1"/>
    <property type="match status" value="1"/>
</dbReference>
<sequence length="122" mass="13020">MAVAAAAASRLWLWAALLIPAAAVYKDQVGKFDWRQQYVGKLKFASLEFSPGSKKLAVAIEKNVIAALNSWTGEILWRHVDKGSAEGVVDAMLLCGQDAITVSNGGRIMRSSCAPGRRTSGA</sequence>
<evidence type="ECO:0000313" key="3">
    <source>
        <dbReference type="EMBL" id="CAI9157349.1"/>
    </source>
</evidence>
<dbReference type="EMBL" id="OX459951">
    <property type="protein sequence ID" value="CAI9157349.1"/>
    <property type="molecule type" value="Genomic_DNA"/>
</dbReference>
<name>A0ABN8YC59_RANTA</name>
<dbReference type="Pfam" id="PF25293">
    <property type="entry name" value="Beta-prop_EMC1_N"/>
    <property type="match status" value="1"/>
</dbReference>
<dbReference type="Proteomes" id="UP001176941">
    <property type="component" value="Chromosome 15"/>
</dbReference>
<reference evidence="3" key="1">
    <citation type="submission" date="2023-04" db="EMBL/GenBank/DDBJ databases">
        <authorList>
            <consortium name="ELIXIR-Norway"/>
        </authorList>
    </citation>
    <scope>NUCLEOTIDE SEQUENCE [LARGE SCALE GENOMIC DNA]</scope>
</reference>
<dbReference type="InterPro" id="IPR026895">
    <property type="entry name" value="EMC1"/>
</dbReference>
<accession>A0ABN8YC59</accession>
<keyword evidence="4" id="KW-1185">Reference proteome</keyword>
<evidence type="ECO:0000313" key="4">
    <source>
        <dbReference type="Proteomes" id="UP001176941"/>
    </source>
</evidence>
<feature type="domain" description="EMC1 first beta-propeller" evidence="2">
    <location>
        <begin position="23"/>
        <end position="111"/>
    </location>
</feature>
<gene>
    <name evidence="3" type="ORF">MRATA1EN1_LOCUS6311</name>
</gene>